<evidence type="ECO:0000259" key="7">
    <source>
        <dbReference type="SMART" id="SM00475"/>
    </source>
</evidence>
<dbReference type="CDD" id="cd09859">
    <property type="entry name" value="PIN_53EXO"/>
    <property type="match status" value="1"/>
</dbReference>
<evidence type="ECO:0000256" key="1">
    <source>
        <dbReference type="ARBA" id="ARBA00022722"/>
    </source>
</evidence>
<dbReference type="GO" id="GO:0003677">
    <property type="term" value="F:DNA binding"/>
    <property type="evidence" value="ECO:0007669"/>
    <property type="project" value="UniProtKB-KW"/>
</dbReference>
<dbReference type="SUPFAM" id="SSF47807">
    <property type="entry name" value="5' to 3' exonuclease, C-terminal subdomain"/>
    <property type="match status" value="1"/>
</dbReference>
<keyword evidence="1" id="KW-0540">Nuclease</keyword>
<dbReference type="CDD" id="cd09898">
    <property type="entry name" value="H3TH_53EXO"/>
    <property type="match status" value="1"/>
</dbReference>
<dbReference type="OrthoDB" id="9806424at2"/>
<dbReference type="Pfam" id="PF01367">
    <property type="entry name" value="5_3_exonuc"/>
    <property type="match status" value="1"/>
</dbReference>
<keyword evidence="4" id="KW-0238">DNA-binding</keyword>
<proteinExistence type="predicted"/>
<dbReference type="SUPFAM" id="SSF88723">
    <property type="entry name" value="PIN domain-like"/>
    <property type="match status" value="1"/>
</dbReference>
<dbReference type="STRING" id="1121387.GCA_000429885_00067"/>
<evidence type="ECO:0000256" key="2">
    <source>
        <dbReference type="ARBA" id="ARBA00022801"/>
    </source>
</evidence>
<dbReference type="GO" id="GO:0008409">
    <property type="term" value="F:5'-3' exonuclease activity"/>
    <property type="evidence" value="ECO:0007669"/>
    <property type="project" value="InterPro"/>
</dbReference>
<comment type="function">
    <text evidence="5">5'-3' exonuclease acting preferentially on double-stranded DNA.</text>
</comment>
<dbReference type="PANTHER" id="PTHR42646:SF2">
    <property type="entry name" value="5'-3' EXONUCLEASE FAMILY PROTEIN"/>
    <property type="match status" value="1"/>
</dbReference>
<evidence type="ECO:0000256" key="6">
    <source>
        <dbReference type="ARBA" id="ARBA00050026"/>
    </source>
</evidence>
<evidence type="ECO:0000313" key="9">
    <source>
        <dbReference type="Proteomes" id="UP000242637"/>
    </source>
</evidence>
<evidence type="ECO:0000256" key="5">
    <source>
        <dbReference type="ARBA" id="ARBA00049957"/>
    </source>
</evidence>
<dbReference type="GO" id="GO:0033567">
    <property type="term" value="P:DNA replication, Okazaki fragment processing"/>
    <property type="evidence" value="ECO:0007669"/>
    <property type="project" value="InterPro"/>
</dbReference>
<dbReference type="PANTHER" id="PTHR42646">
    <property type="entry name" value="FLAP ENDONUCLEASE XNI"/>
    <property type="match status" value="1"/>
</dbReference>
<dbReference type="Proteomes" id="UP000242637">
    <property type="component" value="Chromosome 1"/>
</dbReference>
<dbReference type="Gene3D" id="3.40.50.1010">
    <property type="entry name" value="5'-nuclease"/>
    <property type="match status" value="1"/>
</dbReference>
<evidence type="ECO:0000256" key="4">
    <source>
        <dbReference type="ARBA" id="ARBA00023125"/>
    </source>
</evidence>
<accession>A0A239VMY1</accession>
<dbReference type="EMBL" id="LT906453">
    <property type="protein sequence ID" value="SNV22968.1"/>
    <property type="molecule type" value="Genomic_DNA"/>
</dbReference>
<dbReference type="InterPro" id="IPR038969">
    <property type="entry name" value="FEN"/>
</dbReference>
<dbReference type="Pfam" id="PF02739">
    <property type="entry name" value="5_3_exonuc_N"/>
    <property type="match status" value="1"/>
</dbReference>
<dbReference type="InterPro" id="IPR036279">
    <property type="entry name" value="5-3_exonuclease_C_sf"/>
</dbReference>
<dbReference type="SMART" id="SM00279">
    <property type="entry name" value="HhH2"/>
    <property type="match status" value="1"/>
</dbReference>
<dbReference type="KEGG" id="dco:SAMEA4475696_1697"/>
<keyword evidence="2 8" id="KW-0378">Hydrolase</keyword>
<name>A0A239VMY1_9MICO</name>
<sequence length="327" mass="35576">MQARRVPTQHASIVTPVTGVLLLDASSLYFRAFYGVPERPSTPQTPPTNAIRGFLDMISSLITRYTPEGLVVCWDEDWRPAFRVNALPSYKAQRVRITTEGIHEEDAPHDLTIQVPIIIQALRALGIPRIGASGYEADDVIATLAHRWATTPEHPIHVVTGDRDLFQLVDDTKGIDVLYTARTGVRAPELVNETYLHTTYGIRGGRGYLDFATLRGDPSDGLPGVRGIGEKTARTLLEKHGSLAALRAAATDPNSELTATQRTRITNASDYLDAAATVVATATDAPIGDVNPALPRHVADLRLLSDLAARYRLANTFDRLLAVCAIA</sequence>
<dbReference type="InterPro" id="IPR002421">
    <property type="entry name" value="5-3_exonuclease"/>
</dbReference>
<dbReference type="AlphaFoldDB" id="A0A239VMY1"/>
<dbReference type="InterPro" id="IPR020046">
    <property type="entry name" value="5-3_exonucl_a-hlix_arch_N"/>
</dbReference>
<dbReference type="InterPro" id="IPR008918">
    <property type="entry name" value="HhH2"/>
</dbReference>
<reference evidence="8 9" key="1">
    <citation type="submission" date="2017-06" db="EMBL/GenBank/DDBJ databases">
        <authorList>
            <consortium name="Pathogen Informatics"/>
        </authorList>
    </citation>
    <scope>NUCLEOTIDE SEQUENCE [LARGE SCALE GENOMIC DNA]</scope>
    <source>
        <strain evidence="8 9">NCTC13039</strain>
    </source>
</reference>
<feature type="domain" description="5'-3' exonuclease" evidence="7">
    <location>
        <begin position="18"/>
        <end position="304"/>
    </location>
</feature>
<dbReference type="SMART" id="SM00475">
    <property type="entry name" value="53EXOc"/>
    <property type="match status" value="1"/>
</dbReference>
<evidence type="ECO:0000256" key="3">
    <source>
        <dbReference type="ARBA" id="ARBA00022839"/>
    </source>
</evidence>
<evidence type="ECO:0000313" key="8">
    <source>
        <dbReference type="EMBL" id="SNV22968.1"/>
    </source>
</evidence>
<keyword evidence="9" id="KW-1185">Reference proteome</keyword>
<dbReference type="GO" id="GO:0017108">
    <property type="term" value="F:5'-flap endonuclease activity"/>
    <property type="evidence" value="ECO:0007669"/>
    <property type="project" value="InterPro"/>
</dbReference>
<dbReference type="InterPro" id="IPR020045">
    <property type="entry name" value="DNA_polI_H3TH"/>
</dbReference>
<organism evidence="8 9">
    <name type="scientific">Dermatophilus congolensis</name>
    <dbReference type="NCBI Taxonomy" id="1863"/>
    <lineage>
        <taxon>Bacteria</taxon>
        <taxon>Bacillati</taxon>
        <taxon>Actinomycetota</taxon>
        <taxon>Actinomycetes</taxon>
        <taxon>Micrococcales</taxon>
        <taxon>Dermatophilaceae</taxon>
        <taxon>Dermatophilus</taxon>
    </lineage>
</organism>
<keyword evidence="3 8" id="KW-0269">Exonuclease</keyword>
<protein>
    <recommendedName>
        <fullName evidence="6">5'-3' exonuclease</fullName>
    </recommendedName>
</protein>
<dbReference type="InterPro" id="IPR029060">
    <property type="entry name" value="PIN-like_dom_sf"/>
</dbReference>
<gene>
    <name evidence="8" type="primary">ypcP</name>
    <name evidence="8" type="ORF">SAMEA4475696_01697</name>
</gene>
<dbReference type="Gene3D" id="1.10.150.20">
    <property type="entry name" value="5' to 3' exonuclease, C-terminal subdomain"/>
    <property type="match status" value="1"/>
</dbReference>